<evidence type="ECO:0000256" key="3">
    <source>
        <dbReference type="ARBA" id="ARBA00023163"/>
    </source>
</evidence>
<keyword evidence="2" id="KW-0238">DNA-binding</keyword>
<dbReference type="Proteomes" id="UP001162741">
    <property type="component" value="Chromosome"/>
</dbReference>
<name>A0ABY6J4I6_9BACT</name>
<dbReference type="PANTHER" id="PTHR47893:SF1">
    <property type="entry name" value="REGULATORY PROTEIN PCHR"/>
    <property type="match status" value="1"/>
</dbReference>
<dbReference type="InterPro" id="IPR009057">
    <property type="entry name" value="Homeodomain-like_sf"/>
</dbReference>
<evidence type="ECO:0000256" key="2">
    <source>
        <dbReference type="ARBA" id="ARBA00023125"/>
    </source>
</evidence>
<keyword evidence="6" id="KW-1185">Reference proteome</keyword>
<dbReference type="InterPro" id="IPR020449">
    <property type="entry name" value="Tscrpt_reg_AraC-type_HTH"/>
</dbReference>
<gene>
    <name evidence="5" type="ORF">MKQ68_05340</name>
</gene>
<dbReference type="PRINTS" id="PR00032">
    <property type="entry name" value="HTHARAC"/>
</dbReference>
<dbReference type="RefSeq" id="WP_244845521.1">
    <property type="nucleotide sequence ID" value="NZ_CP107006.1"/>
</dbReference>
<dbReference type="PROSITE" id="PS01124">
    <property type="entry name" value="HTH_ARAC_FAMILY_2"/>
    <property type="match status" value="1"/>
</dbReference>
<evidence type="ECO:0000313" key="6">
    <source>
        <dbReference type="Proteomes" id="UP001162741"/>
    </source>
</evidence>
<dbReference type="Gene3D" id="1.10.10.60">
    <property type="entry name" value="Homeodomain-like"/>
    <property type="match status" value="2"/>
</dbReference>
<proteinExistence type="predicted"/>
<dbReference type="EMBL" id="CP107006">
    <property type="protein sequence ID" value="UYQ94513.1"/>
    <property type="molecule type" value="Genomic_DNA"/>
</dbReference>
<dbReference type="SUPFAM" id="SSF46689">
    <property type="entry name" value="Homeodomain-like"/>
    <property type="match status" value="1"/>
</dbReference>
<reference evidence="5" key="1">
    <citation type="submission" date="2022-10" db="EMBL/GenBank/DDBJ databases">
        <title>Chitinophaga sp. nov., isolated from soil.</title>
        <authorList>
            <person name="Jeon C.O."/>
        </authorList>
    </citation>
    <scope>NUCLEOTIDE SEQUENCE</scope>
    <source>
        <strain evidence="5">R8</strain>
    </source>
</reference>
<evidence type="ECO:0000256" key="1">
    <source>
        <dbReference type="ARBA" id="ARBA00023015"/>
    </source>
</evidence>
<accession>A0ABY6J4I6</accession>
<protein>
    <submittedName>
        <fullName evidence="5">AraC family transcriptional regulator</fullName>
    </submittedName>
</protein>
<dbReference type="Pfam" id="PF12833">
    <property type="entry name" value="HTH_18"/>
    <property type="match status" value="1"/>
</dbReference>
<dbReference type="InterPro" id="IPR053142">
    <property type="entry name" value="PchR_regulatory_protein"/>
</dbReference>
<evidence type="ECO:0000259" key="4">
    <source>
        <dbReference type="PROSITE" id="PS01124"/>
    </source>
</evidence>
<feature type="domain" description="HTH araC/xylS-type" evidence="4">
    <location>
        <begin position="206"/>
        <end position="305"/>
    </location>
</feature>
<keyword evidence="3" id="KW-0804">Transcription</keyword>
<dbReference type="SMART" id="SM00342">
    <property type="entry name" value="HTH_ARAC"/>
    <property type="match status" value="1"/>
</dbReference>
<sequence>MAEVIFEDKLTFEDLWIYSYTPSGEKHPDKSLPVHLADGCLKHWTLEDGIDVIYNCGVKQYHTFTDPPSSAYCLYFDLSESRDATGIYRVYYGMSGSIASLAPHSLQLIIGPAVFGHYFTNSNDSSHEMAGLKKMLQPSGFRGMMSINLRMLQALMKIPLLALQETADLHKLRSCTYELLSLFINELIDPAPIFSNRSLSGACRLIEVNDAIAANTDEDVPPLEEAARRACMCLTKFKKLFRVIYHTTYHKYHQRIRLLKAKEMFRLANMNITTIVHDLGYRNAGHFARLFKECFNISPKEYQRQFEGLV</sequence>
<keyword evidence="1" id="KW-0805">Transcription regulation</keyword>
<organism evidence="5 6">
    <name type="scientific">Chitinophaga horti</name>
    <dbReference type="NCBI Taxonomy" id="2920382"/>
    <lineage>
        <taxon>Bacteria</taxon>
        <taxon>Pseudomonadati</taxon>
        <taxon>Bacteroidota</taxon>
        <taxon>Chitinophagia</taxon>
        <taxon>Chitinophagales</taxon>
        <taxon>Chitinophagaceae</taxon>
        <taxon>Chitinophaga</taxon>
    </lineage>
</organism>
<dbReference type="InterPro" id="IPR018060">
    <property type="entry name" value="HTH_AraC"/>
</dbReference>
<evidence type="ECO:0000313" key="5">
    <source>
        <dbReference type="EMBL" id="UYQ94513.1"/>
    </source>
</evidence>
<dbReference type="PANTHER" id="PTHR47893">
    <property type="entry name" value="REGULATORY PROTEIN PCHR"/>
    <property type="match status" value="1"/>
</dbReference>